<comment type="subcellular location">
    <subcellularLocation>
        <location evidence="1">Nucleus</location>
    </subcellularLocation>
</comment>
<dbReference type="InterPro" id="IPR013087">
    <property type="entry name" value="Znf_C2H2_type"/>
</dbReference>
<feature type="compositionally biased region" description="Acidic residues" evidence="12">
    <location>
        <begin position="184"/>
        <end position="208"/>
    </location>
</feature>
<evidence type="ECO:0000256" key="4">
    <source>
        <dbReference type="ARBA" id="ARBA00022771"/>
    </source>
</evidence>
<dbReference type="GO" id="GO:0010468">
    <property type="term" value="P:regulation of gene expression"/>
    <property type="evidence" value="ECO:0007669"/>
    <property type="project" value="TreeGrafter"/>
</dbReference>
<dbReference type="Proteomes" id="UP000002320">
    <property type="component" value="Unassembled WGS sequence"/>
</dbReference>
<feature type="domain" description="C2H2-type" evidence="13">
    <location>
        <begin position="334"/>
        <end position="362"/>
    </location>
</feature>
<feature type="binding site" evidence="11">
    <location>
        <position position="56"/>
    </location>
    <ligand>
        <name>Zn(2+)</name>
        <dbReference type="ChEBI" id="CHEBI:29105"/>
    </ligand>
</feature>
<feature type="domain" description="ZAD" evidence="14">
    <location>
        <begin position="5"/>
        <end position="80"/>
    </location>
</feature>
<feature type="domain" description="C2H2-type" evidence="13">
    <location>
        <begin position="510"/>
        <end position="535"/>
    </location>
</feature>
<dbReference type="PROSITE" id="PS51915">
    <property type="entry name" value="ZAD"/>
    <property type="match status" value="1"/>
</dbReference>
<dbReference type="PROSITE" id="PS00028">
    <property type="entry name" value="ZINC_FINGER_C2H2_1"/>
    <property type="match status" value="8"/>
</dbReference>
<dbReference type="eggNOG" id="KOG1721">
    <property type="taxonomic scope" value="Eukaryota"/>
</dbReference>
<dbReference type="GO" id="GO:0005634">
    <property type="term" value="C:nucleus"/>
    <property type="evidence" value="ECO:0007669"/>
    <property type="project" value="UniProtKB-SubCell"/>
</dbReference>
<dbReference type="Pfam" id="PF13894">
    <property type="entry name" value="zf-C2H2_4"/>
    <property type="match status" value="1"/>
</dbReference>
<dbReference type="InterPro" id="IPR050331">
    <property type="entry name" value="Zinc_finger"/>
</dbReference>
<dbReference type="OMA" id="VRKYECP"/>
<feature type="binding site" evidence="11">
    <location>
        <position position="53"/>
    </location>
    <ligand>
        <name>Zn(2+)</name>
        <dbReference type="ChEBI" id="CHEBI:29105"/>
    </ligand>
</feature>
<dbReference type="GO" id="GO:0003677">
    <property type="term" value="F:DNA binding"/>
    <property type="evidence" value="ECO:0007669"/>
    <property type="project" value="UniProtKB-ARBA"/>
</dbReference>
<dbReference type="STRING" id="7176.B0XCL5"/>
<dbReference type="VEuPathDB" id="VectorBase:CPIJ017225"/>
<feature type="domain" description="C2H2-type" evidence="13">
    <location>
        <begin position="426"/>
        <end position="453"/>
    </location>
</feature>
<evidence type="ECO:0000256" key="12">
    <source>
        <dbReference type="SAM" id="MobiDB-lite"/>
    </source>
</evidence>
<keyword evidence="5 11" id="KW-0862">Zinc</keyword>
<dbReference type="EMBL" id="DS232704">
    <property type="protein sequence ID" value="EDS44911.1"/>
    <property type="molecule type" value="Genomic_DNA"/>
</dbReference>
<dbReference type="PANTHER" id="PTHR16515">
    <property type="entry name" value="PR DOMAIN ZINC FINGER PROTEIN"/>
    <property type="match status" value="1"/>
</dbReference>
<evidence type="ECO:0000256" key="8">
    <source>
        <dbReference type="ARBA" id="ARBA00023163"/>
    </source>
</evidence>
<evidence type="ECO:0000313" key="15">
    <source>
        <dbReference type="EMBL" id="EDS44911.1"/>
    </source>
</evidence>
<evidence type="ECO:0000256" key="3">
    <source>
        <dbReference type="ARBA" id="ARBA00022737"/>
    </source>
</evidence>
<dbReference type="HOGENOM" id="CLU_002678_56_1_1"/>
<dbReference type="EnsemblMetazoa" id="CPIJ017225-RA">
    <property type="protein sequence ID" value="CPIJ017225-PA"/>
    <property type="gene ID" value="CPIJ017225"/>
</dbReference>
<keyword evidence="17" id="KW-1185">Reference proteome</keyword>
<dbReference type="GO" id="GO:0008270">
    <property type="term" value="F:zinc ion binding"/>
    <property type="evidence" value="ECO:0007669"/>
    <property type="project" value="UniProtKB-UniRule"/>
</dbReference>
<dbReference type="FunFam" id="3.30.160.60:FF:000100">
    <property type="entry name" value="Zinc finger 45-like"/>
    <property type="match status" value="1"/>
</dbReference>
<dbReference type="FunFam" id="3.30.160.60:FF:000110">
    <property type="entry name" value="Zinc finger protein-like"/>
    <property type="match status" value="1"/>
</dbReference>
<dbReference type="VEuPathDB" id="VectorBase:CQUJHB002332"/>
<name>B0XCL5_CULQU</name>
<dbReference type="PANTHER" id="PTHR16515:SF49">
    <property type="entry name" value="GASTRULA ZINC FINGER PROTEIN XLCGF49.1-LIKE-RELATED"/>
    <property type="match status" value="1"/>
</dbReference>
<sequence length="572" mass="66832">MNQPMLCRFCCKSNAIALCSLSETLNDGKSIAQTIEDCYRLSISDDELSSLCCVDCRQDLIVAMKLLTRIYESDIRLKSVEPLLKGEMHKSFDDRNHLVSSIFIAESEIKLEPEETLAELNDSKDSLPPEPIVKRGRGRPKKVKVEENPPAEPIIPDESTKESSNSVKKQKRRMSTYSIRSDDEVSDFSAESEDSDFEPEGENVDNDSDEPKGSKRTIFGVKPDSKPRRCCSCKDFPLDSMEKVKDHSKKHHVRLVNAQEEIDRPFECSVCFARFETKKQFRQHERKMYIEVLHSCKHCDEQFANPYVLQRHLKNDHQRRLKIHQMEDMCMHSNICCGCRKQFESQEQLKEHSLQVHLPQREPPQSETAVECDTCFKSYKSVRYLKEHRFRFWKEKKFVCSQCGRGFRERAQLEDHEDSHRNVRKYECPVCHAKFSMKASWQVHVRYHDAEESFHCEYCGKGFRKKGLFKVHMRVHSEDRPHKCPMCPLSFTQKNRFDAHVLEHTGMKAFKCQQCPASYIHQRALRRHVREKHEGVFSFKCTICPKGFVELKPLLVHLKTHEKSDEATFSKA</sequence>
<dbReference type="InterPro" id="IPR012934">
    <property type="entry name" value="Znf_AD"/>
</dbReference>
<keyword evidence="8" id="KW-0804">Transcription</keyword>
<feature type="binding site" evidence="11">
    <location>
        <position position="10"/>
    </location>
    <ligand>
        <name>Zn(2+)</name>
        <dbReference type="ChEBI" id="CHEBI:29105"/>
    </ligand>
</feature>
<dbReference type="OrthoDB" id="7759319at2759"/>
<dbReference type="Pfam" id="PF00096">
    <property type="entry name" value="zf-C2H2"/>
    <property type="match status" value="5"/>
</dbReference>
<feature type="region of interest" description="Disordered" evidence="12">
    <location>
        <begin position="119"/>
        <end position="221"/>
    </location>
</feature>
<feature type="domain" description="C2H2-type" evidence="13">
    <location>
        <begin position="454"/>
        <end position="481"/>
    </location>
</feature>
<dbReference type="InterPro" id="IPR036236">
    <property type="entry name" value="Znf_C2H2_sf"/>
</dbReference>
<dbReference type="AlphaFoldDB" id="B0XCL5"/>
<evidence type="ECO:0000256" key="9">
    <source>
        <dbReference type="ARBA" id="ARBA00023242"/>
    </source>
</evidence>
<dbReference type="SUPFAM" id="SSF57667">
    <property type="entry name" value="beta-beta-alpha zinc fingers"/>
    <property type="match status" value="4"/>
</dbReference>
<evidence type="ECO:0000256" key="2">
    <source>
        <dbReference type="ARBA" id="ARBA00022723"/>
    </source>
</evidence>
<reference evidence="15" key="1">
    <citation type="submission" date="2007-03" db="EMBL/GenBank/DDBJ databases">
        <title>Annotation of Culex pipiens quinquefasciatus.</title>
        <authorList>
            <consortium name="The Broad Institute Genome Sequencing Platform"/>
            <person name="Atkinson P.W."/>
            <person name="Hemingway J."/>
            <person name="Christensen B.M."/>
            <person name="Higgs S."/>
            <person name="Kodira C."/>
            <person name="Hannick L."/>
            <person name="Megy K."/>
            <person name="O'Leary S."/>
            <person name="Pearson M."/>
            <person name="Haas B.J."/>
            <person name="Mauceli E."/>
            <person name="Wortman J.R."/>
            <person name="Lee N.H."/>
            <person name="Guigo R."/>
            <person name="Stanke M."/>
            <person name="Alvarado L."/>
            <person name="Amedeo P."/>
            <person name="Antoine C.H."/>
            <person name="Arensburger P."/>
            <person name="Bidwell S.L."/>
            <person name="Crawford M."/>
            <person name="Camaro F."/>
            <person name="Devon K."/>
            <person name="Engels R."/>
            <person name="Hammond M."/>
            <person name="Howarth C."/>
            <person name="Koehrsen M."/>
            <person name="Lawson D."/>
            <person name="Montgomery P."/>
            <person name="Nene V."/>
            <person name="Nusbaum C."/>
            <person name="Puiu D."/>
            <person name="Romero-Severson J."/>
            <person name="Severson D.W."/>
            <person name="Shumway M."/>
            <person name="Sisk P."/>
            <person name="Stolte C."/>
            <person name="Zeng Q."/>
            <person name="Eisenstadt E."/>
            <person name="Fraser-Liggett C."/>
            <person name="Strausberg R."/>
            <person name="Galagan J."/>
            <person name="Birren B."/>
            <person name="Collins F.H."/>
        </authorList>
    </citation>
    <scope>NUCLEOTIDE SEQUENCE [LARGE SCALE GENOMIC DNA]</scope>
    <source>
        <strain evidence="15">JHB</strain>
    </source>
</reference>
<gene>
    <name evidence="16" type="primary">6050862</name>
    <name evidence="15" type="ORF">CpipJ_CPIJ017225</name>
</gene>
<organism>
    <name type="scientific">Culex quinquefasciatus</name>
    <name type="common">Southern house mosquito</name>
    <name type="synonym">Culex pungens</name>
    <dbReference type="NCBI Taxonomy" id="7176"/>
    <lineage>
        <taxon>Eukaryota</taxon>
        <taxon>Metazoa</taxon>
        <taxon>Ecdysozoa</taxon>
        <taxon>Arthropoda</taxon>
        <taxon>Hexapoda</taxon>
        <taxon>Insecta</taxon>
        <taxon>Pterygota</taxon>
        <taxon>Neoptera</taxon>
        <taxon>Endopterygota</taxon>
        <taxon>Diptera</taxon>
        <taxon>Nematocera</taxon>
        <taxon>Culicoidea</taxon>
        <taxon>Culicidae</taxon>
        <taxon>Culicinae</taxon>
        <taxon>Culicini</taxon>
        <taxon>Culex</taxon>
        <taxon>Culex</taxon>
    </lineage>
</organism>
<protein>
    <submittedName>
        <fullName evidence="15 16">Zinc finger and BTB domain-containing protein 24</fullName>
    </submittedName>
</protein>
<evidence type="ECO:0000256" key="10">
    <source>
        <dbReference type="PROSITE-ProRule" id="PRU00042"/>
    </source>
</evidence>
<evidence type="ECO:0000259" key="14">
    <source>
        <dbReference type="PROSITE" id="PS51915"/>
    </source>
</evidence>
<keyword evidence="6" id="KW-0805">Transcription regulation</keyword>
<feature type="domain" description="C2H2-type" evidence="13">
    <location>
        <begin position="294"/>
        <end position="322"/>
    </location>
</feature>
<keyword evidence="4 10" id="KW-0863">Zinc-finger</keyword>
<evidence type="ECO:0000256" key="1">
    <source>
        <dbReference type="ARBA" id="ARBA00004123"/>
    </source>
</evidence>
<dbReference type="KEGG" id="cqu:CpipJ_CPIJ017225"/>
<evidence type="ECO:0000256" key="11">
    <source>
        <dbReference type="PROSITE-ProRule" id="PRU01263"/>
    </source>
</evidence>
<feature type="domain" description="C2H2-type" evidence="13">
    <location>
        <begin position="482"/>
        <end position="509"/>
    </location>
</feature>
<dbReference type="Gene3D" id="3.30.160.60">
    <property type="entry name" value="Classic Zinc Finger"/>
    <property type="match status" value="5"/>
</dbReference>
<keyword evidence="9" id="KW-0539">Nucleus</keyword>
<evidence type="ECO:0000259" key="13">
    <source>
        <dbReference type="PROSITE" id="PS50157"/>
    </source>
</evidence>
<dbReference type="PROSITE" id="PS50157">
    <property type="entry name" value="ZINC_FINGER_C2H2_2"/>
    <property type="match status" value="8"/>
</dbReference>
<evidence type="ECO:0000313" key="17">
    <source>
        <dbReference type="Proteomes" id="UP000002320"/>
    </source>
</evidence>
<proteinExistence type="predicted"/>
<dbReference type="InParanoid" id="B0XCL5"/>
<feature type="binding site" evidence="11">
    <location>
        <position position="7"/>
    </location>
    <ligand>
        <name>Zn(2+)</name>
        <dbReference type="ChEBI" id="CHEBI:29105"/>
    </ligand>
</feature>
<keyword evidence="2 11" id="KW-0479">Metal-binding</keyword>
<evidence type="ECO:0000256" key="7">
    <source>
        <dbReference type="ARBA" id="ARBA00023125"/>
    </source>
</evidence>
<evidence type="ECO:0000256" key="5">
    <source>
        <dbReference type="ARBA" id="ARBA00022833"/>
    </source>
</evidence>
<feature type="domain" description="C2H2-type" evidence="13">
    <location>
        <begin position="539"/>
        <end position="566"/>
    </location>
</feature>
<dbReference type="SMART" id="SM00355">
    <property type="entry name" value="ZnF_C2H2"/>
    <property type="match status" value="11"/>
</dbReference>
<keyword evidence="7" id="KW-0238">DNA-binding</keyword>
<feature type="domain" description="C2H2-type" evidence="13">
    <location>
        <begin position="398"/>
        <end position="425"/>
    </location>
</feature>
<reference evidence="16" key="2">
    <citation type="submission" date="2021-02" db="UniProtKB">
        <authorList>
            <consortium name="EnsemblMetazoa"/>
        </authorList>
    </citation>
    <scope>IDENTIFICATION</scope>
    <source>
        <strain evidence="16">JHB</strain>
    </source>
</reference>
<evidence type="ECO:0000313" key="16">
    <source>
        <dbReference type="EnsemblMetazoa" id="CPIJ017225-PA"/>
    </source>
</evidence>
<evidence type="ECO:0000256" key="6">
    <source>
        <dbReference type="ARBA" id="ARBA00023015"/>
    </source>
</evidence>
<accession>B0XCL5</accession>
<keyword evidence="3" id="KW-0677">Repeat</keyword>